<comment type="caution">
    <text evidence="15">The sequence shown here is derived from an EMBL/GenBank/DDBJ whole genome shotgun (WGS) entry which is preliminary data.</text>
</comment>
<feature type="active site" description="Charge relay system" evidence="8 9">
    <location>
        <position position="568"/>
    </location>
</feature>
<dbReference type="Proteomes" id="UP000193467">
    <property type="component" value="Unassembled WGS sequence"/>
</dbReference>
<dbReference type="SUPFAM" id="SSF52743">
    <property type="entry name" value="Subtilisin-like"/>
    <property type="match status" value="1"/>
</dbReference>
<dbReference type="InterPro" id="IPR050131">
    <property type="entry name" value="Peptidase_S8_subtilisin-like"/>
</dbReference>
<sequence length="1001" mass="105404">MLPSQLLGALAVLVSSANAFKTFEGAARDSAQQAVIPGQFIVQVAASSLLKRDEADTVLDNVLNRLRSAPRVKAKPRKSYREPRLFTGAAITVEAAVTAEDILSVEGVERVWPVRRVSRPTPVYASDSPASSSSTSAPVSAEQLLTLAEDNNATLFRRGSTLSRRSTAATDTWNPHVMGQVDVAHTKGWTGQGVKIGIIDTGVDWKHPILNLATSVAPCFGPGCLISFGYDFVGDNANAGAMDPDPYTDCTEHGTHVTGIVAAQDNSFGFSGVAKGAQIGHYRVFGCTGESSTDVVVEALMRAYQDGCNIVSLSLGSSGGWVDSDPSSVLVAKLNSLGVVTTVSAGNERTEGLFWTDAPAATLTGISVGSVDVTSLPAYTANILLRGTIPILAALPLPITDTLVVYFLSTDPTKTDDGCDALPAGLDLSGKVVVIQRGTCLFTDKMSNAAAAGARVALIYNSATGGDMPYFGTQDTGLEAVASMRREDGLKLLAFYKQNPRSLRMNFPTGPLATDATNTISGGLVSEFSNSGPTNELYGQPSLVAPGGSIFSTIPLALGGVDILSGTSMAAPYIAGASALLLSARKSEKLTPAQVRSLLVTTAKYTTSSLESGSSLETTVLQGGGLVQVVDAINAKTLITPYELQLNDTAYFKGVQTITLENRNPYAVKYTFSHVASRSLGAYDKAAKTSVLPSLDPQEINAAASVSFGARVVTVAAGKTTNVKVTIKAPTISAATASRFPVYSGFLIINQAASGQKSQRYTVPYFGVAARMFDAPILDSTSTYSGNYETGLKYPFLTDYDRVQVGPSSMAFTKSVGVTLFARLAQGTRMVTVDLVLGSSTFIPTIPSTNNAGLATRMLRRSPNSSASPSSSLHDTSSLLDVHDFSFDSNSTDFSSELNPLVRRAAGSSGPLYSATSILGRIYTGTELPRDYAVENSGPAWSDAQITFHGRYQPDPTKPATVSAANSKEYRLLLRALKITGNPLYEASWESFLSPPFTFSS</sequence>
<keyword evidence="4 9" id="KW-0645">Protease</keyword>
<proteinExistence type="inferred from homology"/>
<dbReference type="GO" id="GO:0005615">
    <property type="term" value="C:extracellular space"/>
    <property type="evidence" value="ECO:0007669"/>
    <property type="project" value="TreeGrafter"/>
</dbReference>
<dbReference type="CDD" id="cd07489">
    <property type="entry name" value="Peptidases_S8_5"/>
    <property type="match status" value="1"/>
</dbReference>
<dbReference type="Gene3D" id="3.50.30.30">
    <property type="match status" value="1"/>
</dbReference>
<feature type="domain" description="PA" evidence="13">
    <location>
        <begin position="409"/>
        <end position="473"/>
    </location>
</feature>
<feature type="signal peptide" evidence="11">
    <location>
        <begin position="1"/>
        <end position="19"/>
    </location>
</feature>
<dbReference type="SUPFAM" id="SSF52025">
    <property type="entry name" value="PA domain"/>
    <property type="match status" value="1"/>
</dbReference>
<feature type="active site" description="Charge relay system" evidence="8 9">
    <location>
        <position position="253"/>
    </location>
</feature>
<dbReference type="InterPro" id="IPR036852">
    <property type="entry name" value="Peptidase_S8/S53_dom_sf"/>
</dbReference>
<evidence type="ECO:0000259" key="12">
    <source>
        <dbReference type="Pfam" id="PF00082"/>
    </source>
</evidence>
<gene>
    <name evidence="15" type="ORF">BCR35DRAFT_278230</name>
</gene>
<protein>
    <submittedName>
        <fullName evidence="15">Peptidase S8/S53 domain-containing protein</fullName>
    </submittedName>
</protein>
<accession>A0A1Y2FJI3</accession>
<dbReference type="GO" id="GO:0006508">
    <property type="term" value="P:proteolysis"/>
    <property type="evidence" value="ECO:0007669"/>
    <property type="project" value="UniProtKB-KW"/>
</dbReference>
<evidence type="ECO:0000256" key="3">
    <source>
        <dbReference type="ARBA" id="ARBA00022525"/>
    </source>
</evidence>
<reference evidence="15 16" key="1">
    <citation type="submission" date="2016-07" db="EMBL/GenBank/DDBJ databases">
        <title>Pervasive Adenine N6-methylation of Active Genes in Fungi.</title>
        <authorList>
            <consortium name="DOE Joint Genome Institute"/>
            <person name="Mondo S.J."/>
            <person name="Dannebaum R.O."/>
            <person name="Kuo R.C."/>
            <person name="Labutti K."/>
            <person name="Haridas S."/>
            <person name="Kuo A."/>
            <person name="Salamov A."/>
            <person name="Ahrendt S.R."/>
            <person name="Lipzen A."/>
            <person name="Sullivan W."/>
            <person name="Andreopoulos W.B."/>
            <person name="Clum A."/>
            <person name="Lindquist E."/>
            <person name="Daum C."/>
            <person name="Ramamoorthy G.K."/>
            <person name="Gryganskyi A."/>
            <person name="Culley D."/>
            <person name="Magnuson J.K."/>
            <person name="James T.Y."/>
            <person name="O'Malley M.A."/>
            <person name="Stajich J.E."/>
            <person name="Spatafora J.W."/>
            <person name="Visel A."/>
            <person name="Grigoriev I.V."/>
        </authorList>
    </citation>
    <scope>NUCLEOTIDE SEQUENCE [LARGE SCALE GENOMIC DNA]</scope>
    <source>
        <strain evidence="15 16">62-1032</strain>
    </source>
</reference>
<keyword evidence="2" id="KW-0134">Cell wall</keyword>
<evidence type="ECO:0000256" key="11">
    <source>
        <dbReference type="SAM" id="SignalP"/>
    </source>
</evidence>
<feature type="domain" description="C5a peptidase/Subtilisin-like protease SBT2-like Fn3-like" evidence="14">
    <location>
        <begin position="645"/>
        <end position="765"/>
    </location>
</feature>
<dbReference type="InterPro" id="IPR023828">
    <property type="entry name" value="Peptidase_S8_Ser-AS"/>
</dbReference>
<feature type="chain" id="PRO_5012711449" evidence="11">
    <location>
        <begin position="20"/>
        <end position="1001"/>
    </location>
</feature>
<evidence type="ECO:0000256" key="5">
    <source>
        <dbReference type="ARBA" id="ARBA00022729"/>
    </source>
</evidence>
<dbReference type="PANTHER" id="PTHR43806:SF66">
    <property type="entry name" value="SERIN ENDOPEPTIDASE"/>
    <property type="match status" value="1"/>
</dbReference>
<dbReference type="PROSITE" id="PS00137">
    <property type="entry name" value="SUBTILASE_HIS"/>
    <property type="match status" value="1"/>
</dbReference>
<name>A0A1Y2FJI3_9BASI</name>
<evidence type="ECO:0000313" key="15">
    <source>
        <dbReference type="EMBL" id="ORY84132.1"/>
    </source>
</evidence>
<keyword evidence="16" id="KW-1185">Reference proteome</keyword>
<evidence type="ECO:0000259" key="14">
    <source>
        <dbReference type="Pfam" id="PF06280"/>
    </source>
</evidence>
<evidence type="ECO:0000256" key="7">
    <source>
        <dbReference type="ARBA" id="ARBA00022825"/>
    </source>
</evidence>
<dbReference type="EMBL" id="MCGR01000018">
    <property type="protein sequence ID" value="ORY84132.1"/>
    <property type="molecule type" value="Genomic_DNA"/>
</dbReference>
<evidence type="ECO:0000256" key="4">
    <source>
        <dbReference type="ARBA" id="ARBA00022670"/>
    </source>
</evidence>
<evidence type="ECO:0000256" key="1">
    <source>
        <dbReference type="ARBA" id="ARBA00011073"/>
    </source>
</evidence>
<dbReference type="InterPro" id="IPR034187">
    <property type="entry name" value="Peptidases_S8_5"/>
</dbReference>
<organism evidence="15 16">
    <name type="scientific">Leucosporidium creatinivorum</name>
    <dbReference type="NCBI Taxonomy" id="106004"/>
    <lineage>
        <taxon>Eukaryota</taxon>
        <taxon>Fungi</taxon>
        <taxon>Dikarya</taxon>
        <taxon>Basidiomycota</taxon>
        <taxon>Pucciniomycotina</taxon>
        <taxon>Microbotryomycetes</taxon>
        <taxon>Leucosporidiales</taxon>
        <taxon>Leucosporidium</taxon>
    </lineage>
</organism>
<dbReference type="InParanoid" id="A0A1Y2FJI3"/>
<feature type="active site" description="Charge relay system" evidence="8 9">
    <location>
        <position position="200"/>
    </location>
</feature>
<evidence type="ECO:0000259" key="13">
    <source>
        <dbReference type="Pfam" id="PF02225"/>
    </source>
</evidence>
<comment type="similarity">
    <text evidence="1 9 10">Belongs to the peptidase S8 family.</text>
</comment>
<dbReference type="STRING" id="106004.A0A1Y2FJI3"/>
<dbReference type="Pfam" id="PF00082">
    <property type="entry name" value="Peptidase_S8"/>
    <property type="match status" value="1"/>
</dbReference>
<evidence type="ECO:0000256" key="9">
    <source>
        <dbReference type="PROSITE-ProRule" id="PRU01240"/>
    </source>
</evidence>
<dbReference type="InterPro" id="IPR023827">
    <property type="entry name" value="Peptidase_S8_Asp-AS"/>
</dbReference>
<dbReference type="PANTHER" id="PTHR43806">
    <property type="entry name" value="PEPTIDASE S8"/>
    <property type="match status" value="1"/>
</dbReference>
<dbReference type="GO" id="GO:0016020">
    <property type="term" value="C:membrane"/>
    <property type="evidence" value="ECO:0007669"/>
    <property type="project" value="InterPro"/>
</dbReference>
<evidence type="ECO:0000256" key="6">
    <source>
        <dbReference type="ARBA" id="ARBA00022801"/>
    </source>
</evidence>
<dbReference type="InterPro" id="IPR015500">
    <property type="entry name" value="Peptidase_S8_subtilisin-rel"/>
</dbReference>
<feature type="domain" description="Peptidase S8/S53" evidence="12">
    <location>
        <begin position="191"/>
        <end position="605"/>
    </location>
</feature>
<evidence type="ECO:0000256" key="10">
    <source>
        <dbReference type="RuleBase" id="RU003355"/>
    </source>
</evidence>
<dbReference type="InterPro" id="IPR003137">
    <property type="entry name" value="PA_domain"/>
</dbReference>
<dbReference type="InterPro" id="IPR046450">
    <property type="entry name" value="PA_dom_sf"/>
</dbReference>
<dbReference type="Pfam" id="PF02225">
    <property type="entry name" value="PA"/>
    <property type="match status" value="1"/>
</dbReference>
<dbReference type="InterPro" id="IPR010435">
    <property type="entry name" value="C5a/SBT2-like_Fn3"/>
</dbReference>
<dbReference type="Gene3D" id="3.40.50.200">
    <property type="entry name" value="Peptidase S8/S53 domain"/>
    <property type="match status" value="1"/>
</dbReference>
<evidence type="ECO:0000256" key="2">
    <source>
        <dbReference type="ARBA" id="ARBA00022512"/>
    </source>
</evidence>
<evidence type="ECO:0000313" key="16">
    <source>
        <dbReference type="Proteomes" id="UP000193467"/>
    </source>
</evidence>
<dbReference type="Pfam" id="PF06280">
    <property type="entry name" value="fn3_5"/>
    <property type="match status" value="1"/>
</dbReference>
<dbReference type="PRINTS" id="PR00723">
    <property type="entry name" value="SUBTILISIN"/>
</dbReference>
<dbReference type="InterPro" id="IPR000209">
    <property type="entry name" value="Peptidase_S8/S53_dom"/>
</dbReference>
<dbReference type="PROSITE" id="PS51892">
    <property type="entry name" value="SUBTILASE"/>
    <property type="match status" value="1"/>
</dbReference>
<evidence type="ECO:0000256" key="8">
    <source>
        <dbReference type="PIRSR" id="PIRSR615500-1"/>
    </source>
</evidence>
<dbReference type="InterPro" id="IPR022398">
    <property type="entry name" value="Peptidase_S8_His-AS"/>
</dbReference>
<dbReference type="AlphaFoldDB" id="A0A1Y2FJI3"/>
<dbReference type="PROSITE" id="PS00138">
    <property type="entry name" value="SUBTILASE_SER"/>
    <property type="match status" value="1"/>
</dbReference>
<keyword evidence="7 9" id="KW-0720">Serine protease</keyword>
<dbReference type="PROSITE" id="PS00136">
    <property type="entry name" value="SUBTILASE_ASP"/>
    <property type="match status" value="1"/>
</dbReference>
<keyword evidence="3" id="KW-0964">Secreted</keyword>
<dbReference type="GO" id="GO:0004252">
    <property type="term" value="F:serine-type endopeptidase activity"/>
    <property type="evidence" value="ECO:0007669"/>
    <property type="project" value="UniProtKB-UniRule"/>
</dbReference>
<keyword evidence="6 9" id="KW-0378">Hydrolase</keyword>
<dbReference type="OrthoDB" id="206201at2759"/>
<keyword evidence="5 11" id="KW-0732">Signal</keyword>